<dbReference type="SUPFAM" id="SSF53335">
    <property type="entry name" value="S-adenosyl-L-methionine-dependent methyltransferases"/>
    <property type="match status" value="1"/>
</dbReference>
<dbReference type="InterPro" id="IPR029063">
    <property type="entry name" value="SAM-dependent_MTases_sf"/>
</dbReference>
<proteinExistence type="predicted"/>
<keyword evidence="2" id="KW-1185">Reference proteome</keyword>
<sequence length="265" mass="30065">MPDRLDIDPLLGPFAPDLGWVPAPRYLLRRRRILRQLRRQHCARVLEIGCGAGMLLQELSQQGVQCTALETSPQARKLIQEIGRRSGHAVALHDAPSPTWAGMFPLLMAFEVLEHIEDDALALEEWRTWMQPDGLMLMSVPAHTRLWSAADVWAGHYRRYSKKNLLSLLTRCGFEVEHIECFGFPLGNLTERIQARSIAKSQTVHATHEANNARSGIERNHVMRYFPWMKSMPGKLALRCAFAAQAAFSTMPFGNGYLVRARRRG</sequence>
<protein>
    <submittedName>
        <fullName evidence="1">Class I SAM-dependent methyltransferase</fullName>
    </submittedName>
</protein>
<reference evidence="1 2" key="1">
    <citation type="journal article" date="2017" name="Int. J. Syst. Evol. Microbiol.">
        <title>Oleiagrimonas citrea sp. nov., a marine bacterium isolated from tidal flat sediment and emended description of the genus Oleiagrimonas Fang et al. 2015 and Oleiagrimonas soli.</title>
        <authorList>
            <person name="Yang S.H."/>
            <person name="Seo H.S."/>
            <person name="Seong C.N."/>
            <person name="Kwon K.K."/>
        </authorList>
    </citation>
    <scope>NUCLEOTIDE SEQUENCE [LARGE SCALE GENOMIC DNA]</scope>
    <source>
        <strain evidence="1 2">MEBiC09124</strain>
    </source>
</reference>
<dbReference type="GO" id="GO:0032259">
    <property type="term" value="P:methylation"/>
    <property type="evidence" value="ECO:0007669"/>
    <property type="project" value="UniProtKB-KW"/>
</dbReference>
<dbReference type="PANTHER" id="PTHR43861:SF6">
    <property type="entry name" value="METHYLTRANSFERASE TYPE 11"/>
    <property type="match status" value="1"/>
</dbReference>
<gene>
    <name evidence="1" type="ORF">HF690_04770</name>
</gene>
<dbReference type="Proteomes" id="UP000541636">
    <property type="component" value="Unassembled WGS sequence"/>
</dbReference>
<name>A0A846ZL52_9GAMM</name>
<comment type="caution">
    <text evidence="1">The sequence shown here is derived from an EMBL/GenBank/DDBJ whole genome shotgun (WGS) entry which is preliminary data.</text>
</comment>
<keyword evidence="1" id="KW-0489">Methyltransferase</keyword>
<evidence type="ECO:0000313" key="1">
    <source>
        <dbReference type="EMBL" id="NKZ38268.1"/>
    </source>
</evidence>
<dbReference type="CDD" id="cd02440">
    <property type="entry name" value="AdoMet_MTases"/>
    <property type="match status" value="1"/>
</dbReference>
<dbReference type="Gene3D" id="3.40.50.150">
    <property type="entry name" value="Vaccinia Virus protein VP39"/>
    <property type="match status" value="1"/>
</dbReference>
<dbReference type="RefSeq" id="WP_168608641.1">
    <property type="nucleotide sequence ID" value="NZ_JAAZQD010000002.1"/>
</dbReference>
<accession>A0A846ZL52</accession>
<dbReference type="EMBL" id="JAAZQD010000002">
    <property type="protein sequence ID" value="NKZ38268.1"/>
    <property type="molecule type" value="Genomic_DNA"/>
</dbReference>
<organism evidence="1 2">
    <name type="scientific">Oleiagrimonas citrea</name>
    <dbReference type="NCBI Taxonomy" id="1665687"/>
    <lineage>
        <taxon>Bacteria</taxon>
        <taxon>Pseudomonadati</taxon>
        <taxon>Pseudomonadota</taxon>
        <taxon>Gammaproteobacteria</taxon>
        <taxon>Lysobacterales</taxon>
        <taxon>Rhodanobacteraceae</taxon>
        <taxon>Oleiagrimonas</taxon>
    </lineage>
</organism>
<evidence type="ECO:0000313" key="2">
    <source>
        <dbReference type="Proteomes" id="UP000541636"/>
    </source>
</evidence>
<dbReference type="Pfam" id="PF13489">
    <property type="entry name" value="Methyltransf_23"/>
    <property type="match status" value="1"/>
</dbReference>
<keyword evidence="1" id="KW-0808">Transferase</keyword>
<dbReference type="GO" id="GO:0008168">
    <property type="term" value="F:methyltransferase activity"/>
    <property type="evidence" value="ECO:0007669"/>
    <property type="project" value="UniProtKB-KW"/>
</dbReference>
<dbReference type="AlphaFoldDB" id="A0A846ZL52"/>
<dbReference type="PANTHER" id="PTHR43861">
    <property type="entry name" value="TRANS-ACONITATE 2-METHYLTRANSFERASE-RELATED"/>
    <property type="match status" value="1"/>
</dbReference>